<evidence type="ECO:0000313" key="3">
    <source>
        <dbReference type="Proteomes" id="UP001500630"/>
    </source>
</evidence>
<comment type="caution">
    <text evidence="2">The sequence shown here is derived from an EMBL/GenBank/DDBJ whole genome shotgun (WGS) entry which is preliminary data.</text>
</comment>
<keyword evidence="1" id="KW-0812">Transmembrane</keyword>
<evidence type="ECO:0008006" key="4">
    <source>
        <dbReference type="Google" id="ProtNLM"/>
    </source>
</evidence>
<keyword evidence="3" id="KW-1185">Reference proteome</keyword>
<proteinExistence type="predicted"/>
<evidence type="ECO:0000313" key="2">
    <source>
        <dbReference type="EMBL" id="GAA3550428.1"/>
    </source>
</evidence>
<accession>A0ABP6WG89</accession>
<reference evidence="3" key="1">
    <citation type="journal article" date="2019" name="Int. J. Syst. Evol. Microbiol.">
        <title>The Global Catalogue of Microorganisms (GCM) 10K type strain sequencing project: providing services to taxonomists for standard genome sequencing and annotation.</title>
        <authorList>
            <consortium name="The Broad Institute Genomics Platform"/>
            <consortium name="The Broad Institute Genome Sequencing Center for Infectious Disease"/>
            <person name="Wu L."/>
            <person name="Ma J."/>
        </authorList>
    </citation>
    <scope>NUCLEOTIDE SEQUENCE [LARGE SCALE GENOMIC DNA]</scope>
    <source>
        <strain evidence="3">JCM 17326</strain>
    </source>
</reference>
<organism evidence="2 3">
    <name type="scientific">Nonomuraea rosea</name>
    <dbReference type="NCBI Taxonomy" id="638574"/>
    <lineage>
        <taxon>Bacteria</taxon>
        <taxon>Bacillati</taxon>
        <taxon>Actinomycetota</taxon>
        <taxon>Actinomycetes</taxon>
        <taxon>Streptosporangiales</taxon>
        <taxon>Streptosporangiaceae</taxon>
        <taxon>Nonomuraea</taxon>
    </lineage>
</organism>
<evidence type="ECO:0000256" key="1">
    <source>
        <dbReference type="SAM" id="Phobius"/>
    </source>
</evidence>
<name>A0ABP6WG89_9ACTN</name>
<protein>
    <recommendedName>
        <fullName evidence="4">PH domain-containing protein</fullName>
    </recommendedName>
</protein>
<dbReference type="Proteomes" id="UP001500630">
    <property type="component" value="Unassembled WGS sequence"/>
</dbReference>
<dbReference type="RefSeq" id="WP_345562661.1">
    <property type="nucleotide sequence ID" value="NZ_BAABDQ010000006.1"/>
</dbReference>
<dbReference type="EMBL" id="BAABDQ010000006">
    <property type="protein sequence ID" value="GAA3550428.1"/>
    <property type="molecule type" value="Genomic_DNA"/>
</dbReference>
<feature type="transmembrane region" description="Helical" evidence="1">
    <location>
        <begin position="12"/>
        <end position="29"/>
    </location>
</feature>
<sequence>MATGKRTALKWFARIGWGLTVVILVGIFLELDPVVAQQFFFGRLFALSMGASIVLTLGLWFETSRARTIIPTEEVWKAGVQYGVNWRRFDPAAAEQLVHFLQQPVNGQGPQESPPVKQQPR</sequence>
<feature type="transmembrane region" description="Helical" evidence="1">
    <location>
        <begin position="41"/>
        <end position="61"/>
    </location>
</feature>
<keyword evidence="1" id="KW-0472">Membrane</keyword>
<gene>
    <name evidence="2" type="ORF">GCM10022419_033320</name>
</gene>
<keyword evidence="1" id="KW-1133">Transmembrane helix</keyword>